<evidence type="ECO:0000256" key="5">
    <source>
        <dbReference type="ARBA" id="ARBA00022642"/>
    </source>
</evidence>
<evidence type="ECO:0000256" key="9">
    <source>
        <dbReference type="ARBA" id="ARBA00023014"/>
    </source>
</evidence>
<dbReference type="InterPro" id="IPR036094">
    <property type="entry name" value="NadA_sf"/>
</dbReference>
<dbReference type="InterPro" id="IPR003473">
    <property type="entry name" value="NadA"/>
</dbReference>
<dbReference type="PANTHER" id="PTHR30573">
    <property type="entry name" value="QUINOLINATE SYNTHETASE A"/>
    <property type="match status" value="1"/>
</dbReference>
<dbReference type="GO" id="GO:0046872">
    <property type="term" value="F:metal ion binding"/>
    <property type="evidence" value="ECO:0007669"/>
    <property type="project" value="UniProtKB-KW"/>
</dbReference>
<evidence type="ECO:0000256" key="1">
    <source>
        <dbReference type="ARBA" id="ARBA00001966"/>
    </source>
</evidence>
<evidence type="ECO:0000256" key="10">
    <source>
        <dbReference type="NCBIfam" id="TIGR00550"/>
    </source>
</evidence>
<evidence type="ECO:0000256" key="3">
    <source>
        <dbReference type="ARBA" id="ARBA00012669"/>
    </source>
</evidence>
<dbReference type="EMBL" id="CP036268">
    <property type="protein sequence ID" value="QDT38249.1"/>
    <property type="molecule type" value="Genomic_DNA"/>
</dbReference>
<keyword evidence="8" id="KW-0408">Iron</keyword>
<dbReference type="KEGG" id="svp:Pan189_26390"/>
<dbReference type="AlphaFoldDB" id="A0A517R2Y7"/>
<dbReference type="NCBIfam" id="TIGR00550">
    <property type="entry name" value="nadA"/>
    <property type="match status" value="1"/>
</dbReference>
<dbReference type="Gene3D" id="3.40.50.10800">
    <property type="entry name" value="NadA-like"/>
    <property type="match status" value="3"/>
</dbReference>
<dbReference type="Proteomes" id="UP000317318">
    <property type="component" value="Chromosome"/>
</dbReference>
<dbReference type="EC" id="2.5.1.72" evidence="3 10"/>
<name>A0A517R2Y7_9PLAN</name>
<evidence type="ECO:0000313" key="11">
    <source>
        <dbReference type="EMBL" id="QDT38249.1"/>
    </source>
</evidence>
<comment type="pathway">
    <text evidence="2">Cofactor biosynthesis; NAD(+) biosynthesis; quinolinate from iminoaspartate: step 1/1.</text>
</comment>
<keyword evidence="12" id="KW-1185">Reference proteome</keyword>
<dbReference type="UniPathway" id="UPA00253">
    <property type="reaction ID" value="UER00327"/>
</dbReference>
<dbReference type="GO" id="GO:0051539">
    <property type="term" value="F:4 iron, 4 sulfur cluster binding"/>
    <property type="evidence" value="ECO:0007669"/>
    <property type="project" value="UniProtKB-KW"/>
</dbReference>
<comment type="cofactor">
    <cofactor evidence="1">
        <name>[4Fe-4S] cluster</name>
        <dbReference type="ChEBI" id="CHEBI:49883"/>
    </cofactor>
</comment>
<proteinExistence type="predicted"/>
<organism evidence="11 12">
    <name type="scientific">Stratiformator vulcanicus</name>
    <dbReference type="NCBI Taxonomy" id="2527980"/>
    <lineage>
        <taxon>Bacteria</taxon>
        <taxon>Pseudomonadati</taxon>
        <taxon>Planctomycetota</taxon>
        <taxon>Planctomycetia</taxon>
        <taxon>Planctomycetales</taxon>
        <taxon>Planctomycetaceae</taxon>
        <taxon>Stratiformator</taxon>
    </lineage>
</organism>
<protein>
    <recommendedName>
        <fullName evidence="3 10">Quinolinate synthase</fullName>
        <ecNumber evidence="3 10">2.5.1.72</ecNumber>
    </recommendedName>
</protein>
<dbReference type="GO" id="GO:0034628">
    <property type="term" value="P:'de novo' NAD+ biosynthetic process from L-aspartate"/>
    <property type="evidence" value="ECO:0007669"/>
    <property type="project" value="TreeGrafter"/>
</dbReference>
<dbReference type="GO" id="GO:0005829">
    <property type="term" value="C:cytosol"/>
    <property type="evidence" value="ECO:0007669"/>
    <property type="project" value="TreeGrafter"/>
</dbReference>
<dbReference type="Pfam" id="PF02445">
    <property type="entry name" value="NadA"/>
    <property type="match status" value="1"/>
</dbReference>
<evidence type="ECO:0000256" key="2">
    <source>
        <dbReference type="ARBA" id="ARBA00005065"/>
    </source>
</evidence>
<gene>
    <name evidence="11" type="primary">nadA</name>
    <name evidence="11" type="ORF">Pan189_26390</name>
</gene>
<evidence type="ECO:0000256" key="7">
    <source>
        <dbReference type="ARBA" id="ARBA00022723"/>
    </source>
</evidence>
<dbReference type="NCBIfam" id="NF006878">
    <property type="entry name" value="PRK09375.1-2"/>
    <property type="match status" value="1"/>
</dbReference>
<accession>A0A517R2Y7</accession>
<evidence type="ECO:0000256" key="6">
    <source>
        <dbReference type="ARBA" id="ARBA00022679"/>
    </source>
</evidence>
<evidence type="ECO:0000256" key="8">
    <source>
        <dbReference type="ARBA" id="ARBA00023004"/>
    </source>
</evidence>
<dbReference type="GO" id="GO:0008987">
    <property type="term" value="F:quinolinate synthetase A activity"/>
    <property type="evidence" value="ECO:0007669"/>
    <property type="project" value="UniProtKB-UniRule"/>
</dbReference>
<keyword evidence="7" id="KW-0479">Metal-binding</keyword>
<reference evidence="11 12" key="1">
    <citation type="submission" date="2019-02" db="EMBL/GenBank/DDBJ databases">
        <title>Deep-cultivation of Planctomycetes and their phenomic and genomic characterization uncovers novel biology.</title>
        <authorList>
            <person name="Wiegand S."/>
            <person name="Jogler M."/>
            <person name="Boedeker C."/>
            <person name="Pinto D."/>
            <person name="Vollmers J."/>
            <person name="Rivas-Marin E."/>
            <person name="Kohn T."/>
            <person name="Peeters S.H."/>
            <person name="Heuer A."/>
            <person name="Rast P."/>
            <person name="Oberbeckmann S."/>
            <person name="Bunk B."/>
            <person name="Jeske O."/>
            <person name="Meyerdierks A."/>
            <person name="Storesund J.E."/>
            <person name="Kallscheuer N."/>
            <person name="Luecker S."/>
            <person name="Lage O.M."/>
            <person name="Pohl T."/>
            <person name="Merkel B.J."/>
            <person name="Hornburger P."/>
            <person name="Mueller R.-W."/>
            <person name="Bruemmer F."/>
            <person name="Labrenz M."/>
            <person name="Spormann A.M."/>
            <person name="Op den Camp H."/>
            <person name="Overmann J."/>
            <person name="Amann R."/>
            <person name="Jetten M.S.M."/>
            <person name="Mascher T."/>
            <person name="Medema M.H."/>
            <person name="Devos D.P."/>
            <person name="Kaster A.-K."/>
            <person name="Ovreas L."/>
            <person name="Rohde M."/>
            <person name="Galperin M.Y."/>
            <person name="Jogler C."/>
        </authorList>
    </citation>
    <scope>NUCLEOTIDE SEQUENCE [LARGE SCALE GENOMIC DNA]</scope>
    <source>
        <strain evidence="11 12">Pan189</strain>
    </source>
</reference>
<sequence length="383" mass="42370">MFRFVEQTIVGGGGGSSPLKFGNSTSSLLTARIAIEQLEYFNSAPLRLQGLAMSTPLQVVDPSHVIEEDPLALMDEIEELKEREDATILAHYYVDGEIQDIADFCGDSLQLARDATTVETGTIVFSGVHFMAESAKILNPEKRVLLPDMLAGCSLAESCQPKPLAKMQAELRAAGRDIVTVAYINTSAAVKSLCDWIVTSGNAREIVEKVPDEKEILFVPDQHLGRYLEEVTGRKMILWPGSCMVHEIFSLQDLQRAKKRNPESIVIAHPECPQNILEVSDFIGGTEKMRRHVMSIEEPKTFLVATEAAMIHPLAKSAPQHEFVPVPGIMASTGETCACNRCPHMARNTLQKVRDCLKHGQPEIAWQDYFADAKEVLTRSLLR</sequence>
<evidence type="ECO:0000256" key="4">
    <source>
        <dbReference type="ARBA" id="ARBA00022485"/>
    </source>
</evidence>
<keyword evidence="4" id="KW-0004">4Fe-4S</keyword>
<evidence type="ECO:0000313" key="12">
    <source>
        <dbReference type="Proteomes" id="UP000317318"/>
    </source>
</evidence>
<dbReference type="SUPFAM" id="SSF142754">
    <property type="entry name" value="NadA-like"/>
    <property type="match status" value="1"/>
</dbReference>
<keyword evidence="5" id="KW-0662">Pyridine nucleotide biosynthesis</keyword>
<keyword evidence="9" id="KW-0411">Iron-sulfur</keyword>
<keyword evidence="6 11" id="KW-0808">Transferase</keyword>
<dbReference type="PANTHER" id="PTHR30573:SF0">
    <property type="entry name" value="QUINOLINATE SYNTHASE, CHLOROPLASTIC"/>
    <property type="match status" value="1"/>
</dbReference>